<dbReference type="AlphaFoldDB" id="A0A0D0A523"/>
<dbReference type="InterPro" id="IPR000953">
    <property type="entry name" value="Chromo/chromo_shadow_dom"/>
</dbReference>
<gene>
    <name evidence="3" type="ORF">PISMIDRAFT_8361</name>
</gene>
<dbReference type="GO" id="GO:0006338">
    <property type="term" value="P:chromatin remodeling"/>
    <property type="evidence" value="ECO:0007669"/>
    <property type="project" value="UniProtKB-ARBA"/>
</dbReference>
<feature type="compositionally biased region" description="Polar residues" evidence="1">
    <location>
        <begin position="227"/>
        <end position="240"/>
    </location>
</feature>
<protein>
    <recommendedName>
        <fullName evidence="2">Chromo domain-containing protein</fullName>
    </recommendedName>
</protein>
<dbReference type="STRING" id="765257.A0A0D0A523"/>
<evidence type="ECO:0000313" key="3">
    <source>
        <dbReference type="EMBL" id="KIK27143.1"/>
    </source>
</evidence>
<proteinExistence type="predicted"/>
<evidence type="ECO:0000313" key="4">
    <source>
        <dbReference type="Proteomes" id="UP000054018"/>
    </source>
</evidence>
<dbReference type="EMBL" id="KN833697">
    <property type="protein sequence ID" value="KIK27143.1"/>
    <property type="molecule type" value="Genomic_DNA"/>
</dbReference>
<keyword evidence="4" id="KW-1185">Reference proteome</keyword>
<dbReference type="Pfam" id="PF00385">
    <property type="entry name" value="Chromo"/>
    <property type="match status" value="1"/>
</dbReference>
<dbReference type="OrthoDB" id="3218226at2759"/>
<dbReference type="SUPFAM" id="SSF54160">
    <property type="entry name" value="Chromo domain-like"/>
    <property type="match status" value="1"/>
</dbReference>
<sequence>MAEYGIPDPPPPPEVVDDEVKWEVESILNHKNTGHGRQAHCSYLVKWKGFTHVDNSWEPETSAHSAHGCELERPSSGSTLEVPQIHVTPAEVPPLPVDDSSPVPGHRHLVPALPNYLNYVWMLVIYDGRYPFNGKTEEQNDHVWLLSEIYRGTDIALDRVPELLHHTRIVEPDSIAGSIDKLLSDLSINISAVQYKLVLELALILSPEECQSFRNREVDRYSEAKVRNSTGNDTPATAGSTVGEKHPDVTIKIEETTPDPWSTEPLEFTADDGYSKKRDASFSETAKFLSETHSSAASAFHWRSFLDAAAWNKADHLLHNAVNTTEALLPTTFHPVVVDGMLQLYLAGHTPVPLAHPLYQYACYDCRYFGHWSCHNGRGSRWTPTTNLPTKDENEGSRRSTTCPLRSSHRRSPTPGPSVNPGRSGV</sequence>
<reference evidence="4" key="2">
    <citation type="submission" date="2015-01" db="EMBL/GenBank/DDBJ databases">
        <title>Evolutionary Origins and Diversification of the Mycorrhizal Mutualists.</title>
        <authorList>
            <consortium name="DOE Joint Genome Institute"/>
            <consortium name="Mycorrhizal Genomics Consortium"/>
            <person name="Kohler A."/>
            <person name="Kuo A."/>
            <person name="Nagy L.G."/>
            <person name="Floudas D."/>
            <person name="Copeland A."/>
            <person name="Barry K.W."/>
            <person name="Cichocki N."/>
            <person name="Veneault-Fourrey C."/>
            <person name="LaButti K."/>
            <person name="Lindquist E.A."/>
            <person name="Lipzen A."/>
            <person name="Lundell T."/>
            <person name="Morin E."/>
            <person name="Murat C."/>
            <person name="Riley R."/>
            <person name="Ohm R."/>
            <person name="Sun H."/>
            <person name="Tunlid A."/>
            <person name="Henrissat B."/>
            <person name="Grigoriev I.V."/>
            <person name="Hibbett D.S."/>
            <person name="Martin F."/>
        </authorList>
    </citation>
    <scope>NUCLEOTIDE SEQUENCE [LARGE SCALE GENOMIC DNA]</scope>
    <source>
        <strain evidence="4">441</strain>
    </source>
</reference>
<evidence type="ECO:0000256" key="1">
    <source>
        <dbReference type="SAM" id="MobiDB-lite"/>
    </source>
</evidence>
<feature type="region of interest" description="Disordered" evidence="1">
    <location>
        <begin position="59"/>
        <end position="79"/>
    </location>
</feature>
<feature type="domain" description="Chromo" evidence="2">
    <location>
        <begin position="22"/>
        <end position="62"/>
    </location>
</feature>
<name>A0A0D0A523_9AGAM</name>
<evidence type="ECO:0000259" key="2">
    <source>
        <dbReference type="PROSITE" id="PS50013"/>
    </source>
</evidence>
<dbReference type="PROSITE" id="PS50013">
    <property type="entry name" value="CHROMO_2"/>
    <property type="match status" value="1"/>
</dbReference>
<feature type="region of interest" description="Disordered" evidence="1">
    <location>
        <begin position="380"/>
        <end position="426"/>
    </location>
</feature>
<organism evidence="3 4">
    <name type="scientific">Pisolithus microcarpus 441</name>
    <dbReference type="NCBI Taxonomy" id="765257"/>
    <lineage>
        <taxon>Eukaryota</taxon>
        <taxon>Fungi</taxon>
        <taxon>Dikarya</taxon>
        <taxon>Basidiomycota</taxon>
        <taxon>Agaricomycotina</taxon>
        <taxon>Agaricomycetes</taxon>
        <taxon>Agaricomycetidae</taxon>
        <taxon>Boletales</taxon>
        <taxon>Sclerodermatineae</taxon>
        <taxon>Pisolithaceae</taxon>
        <taxon>Pisolithus</taxon>
    </lineage>
</organism>
<accession>A0A0D0A523</accession>
<reference evidence="3 4" key="1">
    <citation type="submission" date="2014-04" db="EMBL/GenBank/DDBJ databases">
        <authorList>
            <consortium name="DOE Joint Genome Institute"/>
            <person name="Kuo A."/>
            <person name="Kohler A."/>
            <person name="Costa M.D."/>
            <person name="Nagy L.G."/>
            <person name="Floudas D."/>
            <person name="Copeland A."/>
            <person name="Barry K.W."/>
            <person name="Cichocki N."/>
            <person name="Veneault-Fourrey C."/>
            <person name="LaButti K."/>
            <person name="Lindquist E.A."/>
            <person name="Lipzen A."/>
            <person name="Lundell T."/>
            <person name="Morin E."/>
            <person name="Murat C."/>
            <person name="Sun H."/>
            <person name="Tunlid A."/>
            <person name="Henrissat B."/>
            <person name="Grigoriev I.V."/>
            <person name="Hibbett D.S."/>
            <person name="Martin F."/>
            <person name="Nordberg H.P."/>
            <person name="Cantor M.N."/>
            <person name="Hua S.X."/>
        </authorList>
    </citation>
    <scope>NUCLEOTIDE SEQUENCE [LARGE SCALE GENOMIC DNA]</scope>
    <source>
        <strain evidence="3 4">441</strain>
    </source>
</reference>
<dbReference type="HOGENOM" id="CLU_036516_0_0_1"/>
<dbReference type="InterPro" id="IPR016197">
    <property type="entry name" value="Chromo-like_dom_sf"/>
</dbReference>
<dbReference type="Gene3D" id="2.40.50.40">
    <property type="match status" value="1"/>
</dbReference>
<dbReference type="Proteomes" id="UP000054018">
    <property type="component" value="Unassembled WGS sequence"/>
</dbReference>
<feature type="region of interest" description="Disordered" evidence="1">
    <location>
        <begin position="224"/>
        <end position="249"/>
    </location>
</feature>
<dbReference type="CDD" id="cd00024">
    <property type="entry name" value="CD_CSD"/>
    <property type="match status" value="1"/>
</dbReference>
<dbReference type="InterPro" id="IPR023780">
    <property type="entry name" value="Chromo_domain"/>
</dbReference>